<dbReference type="EMBL" id="BGZK01000251">
    <property type="protein sequence ID" value="GBP31772.1"/>
    <property type="molecule type" value="Genomic_DNA"/>
</dbReference>
<proteinExistence type="inferred from homology"/>
<dbReference type="PROSITE" id="PS50240">
    <property type="entry name" value="TRYPSIN_DOM"/>
    <property type="match status" value="1"/>
</dbReference>
<reference evidence="6 7" key="1">
    <citation type="journal article" date="2019" name="Commun. Biol.">
        <title>The bagworm genome reveals a unique fibroin gene that provides high tensile strength.</title>
        <authorList>
            <person name="Kono N."/>
            <person name="Nakamura H."/>
            <person name="Ohtoshi R."/>
            <person name="Tomita M."/>
            <person name="Numata K."/>
            <person name="Arakawa K."/>
        </authorList>
    </citation>
    <scope>NUCLEOTIDE SEQUENCE [LARGE SCALE GENOMIC DNA]</scope>
</reference>
<gene>
    <name evidence="6" type="primary">PPAF3</name>
    <name evidence="6" type="ORF">EVAR_81537_1</name>
</gene>
<protein>
    <submittedName>
        <fullName evidence="6">Phenoloxidase-activating factor 3</fullName>
    </submittedName>
</protein>
<accession>A0A4C1V0M2</accession>
<dbReference type="GO" id="GO:0004252">
    <property type="term" value="F:serine-type endopeptidase activity"/>
    <property type="evidence" value="ECO:0007669"/>
    <property type="project" value="InterPro"/>
</dbReference>
<dbReference type="InterPro" id="IPR009003">
    <property type="entry name" value="Peptidase_S1_PA"/>
</dbReference>
<keyword evidence="2" id="KW-1015">Disulfide bond</keyword>
<keyword evidence="3" id="KW-0325">Glycoprotein</keyword>
<dbReference type="PROSITE" id="PS00134">
    <property type="entry name" value="TRYPSIN_HIS"/>
    <property type="match status" value="1"/>
</dbReference>
<evidence type="ECO:0000259" key="5">
    <source>
        <dbReference type="PROSITE" id="PS50240"/>
    </source>
</evidence>
<dbReference type="PRINTS" id="PR00722">
    <property type="entry name" value="CHYMOTRYPSIN"/>
</dbReference>
<dbReference type="GO" id="GO:0006508">
    <property type="term" value="P:proteolysis"/>
    <property type="evidence" value="ECO:0007669"/>
    <property type="project" value="InterPro"/>
</dbReference>
<dbReference type="InterPro" id="IPR043504">
    <property type="entry name" value="Peptidase_S1_PA_chymotrypsin"/>
</dbReference>
<dbReference type="SMART" id="SM00020">
    <property type="entry name" value="Tryp_SPc"/>
    <property type="match status" value="1"/>
</dbReference>
<evidence type="ECO:0000256" key="4">
    <source>
        <dbReference type="ARBA" id="ARBA00024195"/>
    </source>
</evidence>
<name>A0A4C1V0M2_EUMVA</name>
<dbReference type="OrthoDB" id="7726766at2759"/>
<dbReference type="InterPro" id="IPR001314">
    <property type="entry name" value="Peptidase_S1A"/>
</dbReference>
<dbReference type="InterPro" id="IPR018114">
    <property type="entry name" value="TRYPSIN_HIS"/>
</dbReference>
<sequence>MPEDANQNDDDTRNLCGDSNTTCVPISSCPLLEDLLDVSCFSSDRYFHRFNSLICDRRDGEDYVCCPSCQCQKLMQMPGKSKDNCGRSMVQGQDYEGLGAHPWVARIGFTTVLRLPRLRHEDGPARLERYNTHNTEVKSSSFRYSVSSNMDTGNVRFACAGSIIFTKVVLTAAHCAMAEHKGYQLSTVVVGEWDIGRSPDCNQYFCAPPTQAIKVDRMIIHPGYEAKIFRHDIALLVLEDEIKLTVTAAPVCLSSDYDIEPNEMALLVGWGELSGQKSLISHQQILELPIVPLEMCQKTFEESVPVQEGHLCAGGEEGKDACTGFGGAPLLLRRGVGYEQVGLVSFGSKNCGGKDVPSVYTNIPHYYTWIIENSPS</sequence>
<evidence type="ECO:0000256" key="3">
    <source>
        <dbReference type="ARBA" id="ARBA00023180"/>
    </source>
</evidence>
<comment type="caution">
    <text evidence="6">The sequence shown here is derived from an EMBL/GenBank/DDBJ whole genome shotgun (WGS) entry which is preliminary data.</text>
</comment>
<organism evidence="6 7">
    <name type="scientific">Eumeta variegata</name>
    <name type="common">Bagworm moth</name>
    <name type="synonym">Eumeta japonica</name>
    <dbReference type="NCBI Taxonomy" id="151549"/>
    <lineage>
        <taxon>Eukaryota</taxon>
        <taxon>Metazoa</taxon>
        <taxon>Ecdysozoa</taxon>
        <taxon>Arthropoda</taxon>
        <taxon>Hexapoda</taxon>
        <taxon>Insecta</taxon>
        <taxon>Pterygota</taxon>
        <taxon>Neoptera</taxon>
        <taxon>Endopterygota</taxon>
        <taxon>Lepidoptera</taxon>
        <taxon>Glossata</taxon>
        <taxon>Ditrysia</taxon>
        <taxon>Tineoidea</taxon>
        <taxon>Psychidae</taxon>
        <taxon>Oiketicinae</taxon>
        <taxon>Eumeta</taxon>
    </lineage>
</organism>
<keyword evidence="7" id="KW-1185">Reference proteome</keyword>
<dbReference type="AlphaFoldDB" id="A0A4C1V0M2"/>
<dbReference type="PANTHER" id="PTHR24258:SF145">
    <property type="entry name" value="SERINE PROTEASE EASTER-LIKE PROTEIN"/>
    <property type="match status" value="1"/>
</dbReference>
<dbReference type="PANTHER" id="PTHR24258">
    <property type="entry name" value="SERINE PROTEASE-RELATED"/>
    <property type="match status" value="1"/>
</dbReference>
<dbReference type="InterPro" id="IPR001254">
    <property type="entry name" value="Trypsin_dom"/>
</dbReference>
<evidence type="ECO:0000256" key="1">
    <source>
        <dbReference type="ARBA" id="ARBA00022729"/>
    </source>
</evidence>
<dbReference type="Pfam" id="PF00089">
    <property type="entry name" value="Trypsin"/>
    <property type="match status" value="1"/>
</dbReference>
<dbReference type="SUPFAM" id="SSF50494">
    <property type="entry name" value="Trypsin-like serine proteases"/>
    <property type="match status" value="1"/>
</dbReference>
<dbReference type="STRING" id="151549.A0A4C1V0M2"/>
<evidence type="ECO:0000313" key="7">
    <source>
        <dbReference type="Proteomes" id="UP000299102"/>
    </source>
</evidence>
<keyword evidence="1" id="KW-0732">Signal</keyword>
<evidence type="ECO:0000256" key="2">
    <source>
        <dbReference type="ARBA" id="ARBA00023157"/>
    </source>
</evidence>
<dbReference type="CDD" id="cd00190">
    <property type="entry name" value="Tryp_SPc"/>
    <property type="match status" value="1"/>
</dbReference>
<comment type="similarity">
    <text evidence="4">Belongs to the peptidase S1 family. CLIP subfamily.</text>
</comment>
<feature type="domain" description="Peptidase S1" evidence="5">
    <location>
        <begin position="89"/>
        <end position="375"/>
    </location>
</feature>
<evidence type="ECO:0000313" key="6">
    <source>
        <dbReference type="EMBL" id="GBP31772.1"/>
    </source>
</evidence>
<dbReference type="FunFam" id="2.40.10.10:FF:000028">
    <property type="entry name" value="Serine protease easter"/>
    <property type="match status" value="1"/>
</dbReference>
<dbReference type="Proteomes" id="UP000299102">
    <property type="component" value="Unassembled WGS sequence"/>
</dbReference>
<dbReference type="Gene3D" id="2.40.10.10">
    <property type="entry name" value="Trypsin-like serine proteases"/>
    <property type="match status" value="2"/>
</dbReference>